<evidence type="ECO:0000313" key="4">
    <source>
        <dbReference type="EMBL" id="OMO85779.1"/>
    </source>
</evidence>
<dbReference type="InterPro" id="IPR002885">
    <property type="entry name" value="PPR_rpt"/>
</dbReference>
<feature type="repeat" description="PPR" evidence="3">
    <location>
        <begin position="210"/>
        <end position="244"/>
    </location>
</feature>
<organism evidence="4 5">
    <name type="scientific">Corchorus olitorius</name>
    <dbReference type="NCBI Taxonomy" id="93759"/>
    <lineage>
        <taxon>Eukaryota</taxon>
        <taxon>Viridiplantae</taxon>
        <taxon>Streptophyta</taxon>
        <taxon>Embryophyta</taxon>
        <taxon>Tracheophyta</taxon>
        <taxon>Spermatophyta</taxon>
        <taxon>Magnoliopsida</taxon>
        <taxon>eudicotyledons</taxon>
        <taxon>Gunneridae</taxon>
        <taxon>Pentapetalae</taxon>
        <taxon>rosids</taxon>
        <taxon>malvids</taxon>
        <taxon>Malvales</taxon>
        <taxon>Malvaceae</taxon>
        <taxon>Grewioideae</taxon>
        <taxon>Apeibeae</taxon>
        <taxon>Corchorus</taxon>
    </lineage>
</organism>
<name>A0A1R3IT60_9ROSI</name>
<dbReference type="AlphaFoldDB" id="A0A1R3IT60"/>
<evidence type="ECO:0000256" key="1">
    <source>
        <dbReference type="ARBA" id="ARBA00007626"/>
    </source>
</evidence>
<evidence type="ECO:0008006" key="6">
    <source>
        <dbReference type="Google" id="ProtNLM"/>
    </source>
</evidence>
<dbReference type="PROSITE" id="PS51375">
    <property type="entry name" value="PPR"/>
    <property type="match status" value="6"/>
</dbReference>
<feature type="repeat" description="PPR" evidence="3">
    <location>
        <begin position="141"/>
        <end position="175"/>
    </location>
</feature>
<dbReference type="NCBIfam" id="TIGR00756">
    <property type="entry name" value="PPR"/>
    <property type="match status" value="6"/>
</dbReference>
<sequence>MSHPTKRKMFSLLSRYTPPYSKNPLNMPKPFSTTTPPPQNISIVTTLTNLILTSTDPQSLTQALLSPSINWTPHLVNSILKHLWNHGPKALQFFHLLRNHPTYIHSPSSFDHAIDIAARLRNYNTISKLLHCMRTLRLHPSPKTFAIIAERYVAAGKPDKALKIFLSMHEHGCFQDLHSFNTILDILCKAKHVEKAWNFFKVLRGRFKADVISYNIIANGWCLIKRTNKALETLKEMVEKGVLPSVATYNAFIQVLCKKDDVENAILIFEEMLRKGYVPNSTTYNVLIRGLCHRKQMERAMDFMDRMKDDECGPNVQTYNIMIRYLCDAVEIEKSLDLFEKMSSGDCLPNLDTYNILISAMFVRKKSDDLLVAGKLLIEMVDRGFMPRRLTFIRVLDGLLLTGNQGFAKEILRLRTRYRRLQHFRL</sequence>
<dbReference type="SUPFAM" id="SSF81901">
    <property type="entry name" value="HCP-like"/>
    <property type="match status" value="1"/>
</dbReference>
<dbReference type="Pfam" id="PF01535">
    <property type="entry name" value="PPR"/>
    <property type="match status" value="3"/>
</dbReference>
<dbReference type="PANTHER" id="PTHR47941">
    <property type="entry name" value="PENTATRICOPEPTIDE REPEAT-CONTAINING PROTEIN 3, MITOCHONDRIAL"/>
    <property type="match status" value="1"/>
</dbReference>
<dbReference type="Proteomes" id="UP000187203">
    <property type="component" value="Unassembled WGS sequence"/>
</dbReference>
<feature type="repeat" description="PPR" evidence="3">
    <location>
        <begin position="280"/>
        <end position="314"/>
    </location>
</feature>
<feature type="repeat" description="PPR" evidence="3">
    <location>
        <begin position="315"/>
        <end position="349"/>
    </location>
</feature>
<gene>
    <name evidence="4" type="ORF">COLO4_21446</name>
</gene>
<evidence type="ECO:0000256" key="3">
    <source>
        <dbReference type="PROSITE-ProRule" id="PRU00708"/>
    </source>
</evidence>
<accession>A0A1R3IT60</accession>
<dbReference type="Gene3D" id="1.25.40.10">
    <property type="entry name" value="Tetratricopeptide repeat domain"/>
    <property type="match status" value="3"/>
</dbReference>
<dbReference type="STRING" id="93759.A0A1R3IT60"/>
<evidence type="ECO:0000256" key="2">
    <source>
        <dbReference type="ARBA" id="ARBA00022737"/>
    </source>
</evidence>
<evidence type="ECO:0000313" key="5">
    <source>
        <dbReference type="Proteomes" id="UP000187203"/>
    </source>
</evidence>
<feature type="repeat" description="PPR" evidence="3">
    <location>
        <begin position="176"/>
        <end position="206"/>
    </location>
</feature>
<comment type="similarity">
    <text evidence="1">Belongs to the PPR family. P subfamily.</text>
</comment>
<feature type="repeat" description="PPR" evidence="3">
    <location>
        <begin position="245"/>
        <end position="279"/>
    </location>
</feature>
<comment type="caution">
    <text evidence="4">The sequence shown here is derived from an EMBL/GenBank/DDBJ whole genome shotgun (WGS) entry which is preliminary data.</text>
</comment>
<keyword evidence="2" id="KW-0677">Repeat</keyword>
<dbReference type="InterPro" id="IPR011990">
    <property type="entry name" value="TPR-like_helical_dom_sf"/>
</dbReference>
<keyword evidence="5" id="KW-1185">Reference proteome</keyword>
<dbReference type="OrthoDB" id="185373at2759"/>
<protein>
    <recommendedName>
        <fullName evidence="6">Pentacotripeptide-repeat region of PRORP domain-containing protein</fullName>
    </recommendedName>
</protein>
<dbReference type="EMBL" id="AWUE01017668">
    <property type="protein sequence ID" value="OMO85779.1"/>
    <property type="molecule type" value="Genomic_DNA"/>
</dbReference>
<proteinExistence type="inferred from homology"/>
<reference evidence="5" key="1">
    <citation type="submission" date="2013-09" db="EMBL/GenBank/DDBJ databases">
        <title>Corchorus olitorius genome sequencing.</title>
        <authorList>
            <person name="Alam M."/>
            <person name="Haque M.S."/>
            <person name="Islam M.S."/>
            <person name="Emdad E.M."/>
            <person name="Islam M.M."/>
            <person name="Ahmed B."/>
            <person name="Halim A."/>
            <person name="Hossen Q.M.M."/>
            <person name="Hossain M.Z."/>
            <person name="Ahmed R."/>
            <person name="Khan M.M."/>
            <person name="Islam R."/>
            <person name="Rashid M.M."/>
            <person name="Khan S.A."/>
            <person name="Rahman M.S."/>
            <person name="Alam M."/>
            <person name="Yahiya A.S."/>
            <person name="Khan M.S."/>
            <person name="Azam M.S."/>
            <person name="Haque T."/>
            <person name="Lashkar M.Z.H."/>
            <person name="Akhand A.I."/>
            <person name="Morshed G."/>
            <person name="Roy S."/>
            <person name="Uddin K.S."/>
            <person name="Rabeya T."/>
            <person name="Hossain A.S."/>
            <person name="Chowdhury A."/>
            <person name="Snigdha A.R."/>
            <person name="Mortoza M.S."/>
            <person name="Matin S.A."/>
            <person name="Hoque S.M.E."/>
            <person name="Islam M.K."/>
            <person name="Roy D.K."/>
            <person name="Haider R."/>
            <person name="Moosa M.M."/>
            <person name="Elias S.M."/>
            <person name="Hasan A.M."/>
            <person name="Jahan S."/>
            <person name="Shafiuddin M."/>
            <person name="Mahmood N."/>
            <person name="Shommy N.S."/>
        </authorList>
    </citation>
    <scope>NUCLEOTIDE SEQUENCE [LARGE SCALE GENOMIC DNA]</scope>
    <source>
        <strain evidence="5">cv. O-4</strain>
    </source>
</reference>
<dbReference type="Pfam" id="PF13041">
    <property type="entry name" value="PPR_2"/>
    <property type="match status" value="2"/>
</dbReference>